<dbReference type="Proteomes" id="UP000267342">
    <property type="component" value="Chromosome"/>
</dbReference>
<dbReference type="KEGG" id="zpl:ZBT109_0543"/>
<sequence>MGKMSTNNFDFDIKSSTQQKSCSNVFALGCKSCMRLPGIPIFPVRYSACSIDGNGAIPKLPNDIISAFTSITLDQYIDNEESIKKGSPFNRYILRKLRKGYMYIYDEIYGGQWQCFGIYPSGELIAFAPEAPIPITSLNNFSCKTPENSYISSIVTIPNGESRNIYVSYVEYPWSIQHMDRLKNDVSMRQDCMQEYKITSSRDDTIKSNNGLLRSYSEITDYLPEYNSKYSKYALGKIDITSIVIPDSPLKTKEKTEEQHAIENALSSVAHDRQSHPGLMMIVHDEIGLIEQLKNLRQEPYNRTQIKVIERPNGLGLRELYWLQSVQKLEEGISLQFEEEIKEIYKKDSPEAHEQFIKEGTKLFEGINENQRNPSPFDIDNYSESSRVVKFHDQEIQNTSLMRSRVISEFRKYYDNDKRKYLEEYFDPCIEDFEKSKFILDANYCDWIRHHLEHALKRYDTTVLEYSAYAVHILGSLLDEGSILTINSQRLWQWLHEESTNNSSSILARGICCNHDETRSHYNASQLTENDPKDLKSNPEEFESNEAPSVFTDTLKIKNWYDVVKKGQKLHEKWKDIRTKELTTPLNAWRAGWKDFWKPYKQLQQALTTSRIALYQKHLAQLRAEIPISWKNATNVSPTLKQLQIAGAIEAAIANEPVESRTFGISKTKVSYETLLKSVEINNNNYKKYSSTSFHDYTPSSFKTGSKNTSSKASGNFTYGIKELYQSTENKNIKEDSKENNGRFYTSEKNQQINSSSEKIQKAKGDLVELNTSHKINYFAISDMHTDIPEAILSDEEKVLIAEQEKVAEAWTKGKSSVIYANLIMSFLNMKNAINSLGKKDAGLEEWWKVIGSSIATLQAAGDLMSNVTSYRSANALRVAQKLDLAKKANILKFETSLLGKTIAIIGIIDSLITFAKAYQKYKNGGTTRDMHIEMAIGTLSLLGSIISLSAGSAVLAPVLLTLIILIIGLSFLLTHLVPKNIENWLRRSLYGKDQETVKGKIFQSMEIEQSSLQMVLKGITVDVELDHAILKSESSEDLKTYVFKSKIEYPKNINENIEMTLKNNMNGNKIATITRNTDGEIKNIFLGKIAMSRLSEKELSIIKNKTSAENFYTIDITYIIGINRDIEKTLDLSFEILLSGSLKRDVFYVSI</sequence>
<feature type="domain" description="Toxin VasX N-terminal region" evidence="3">
    <location>
        <begin position="30"/>
        <end position="202"/>
    </location>
</feature>
<feature type="region of interest" description="Disordered" evidence="1">
    <location>
        <begin position="730"/>
        <end position="758"/>
    </location>
</feature>
<feature type="region of interest" description="Disordered" evidence="1">
    <location>
        <begin position="523"/>
        <end position="544"/>
    </location>
</feature>
<evidence type="ECO:0000256" key="2">
    <source>
        <dbReference type="SAM" id="Phobius"/>
    </source>
</evidence>
<evidence type="ECO:0000313" key="4">
    <source>
        <dbReference type="EMBL" id="BBG29331.1"/>
    </source>
</evidence>
<accession>A0A348HCH9</accession>
<evidence type="ECO:0000313" key="5">
    <source>
        <dbReference type="Proteomes" id="UP000267342"/>
    </source>
</evidence>
<protein>
    <submittedName>
        <fullName evidence="4">ATPase components of ABC transporters</fullName>
    </submittedName>
</protein>
<evidence type="ECO:0000256" key="1">
    <source>
        <dbReference type="SAM" id="MobiDB-lite"/>
    </source>
</evidence>
<gene>
    <name evidence="4" type="ORF">ZBT109_0543</name>
</gene>
<reference evidence="4 5" key="1">
    <citation type="submission" date="2018-09" db="EMBL/GenBank/DDBJ databases">
        <title>Zymobacter palmae IAM14233 (=T109) whole genome analysis.</title>
        <authorList>
            <person name="Yanase H."/>
        </authorList>
    </citation>
    <scope>NUCLEOTIDE SEQUENCE [LARGE SCALE GENOMIC DNA]</scope>
    <source>
        <strain evidence="4 5">IAM14233</strain>
    </source>
</reference>
<dbReference type="STRING" id="1123510.GCA_000620025_01505"/>
<dbReference type="InterPro" id="IPR046864">
    <property type="entry name" value="VasX_N"/>
</dbReference>
<keyword evidence="2" id="KW-1133">Transmembrane helix</keyword>
<dbReference type="AlphaFoldDB" id="A0A348HCH9"/>
<feature type="transmembrane region" description="Helical" evidence="2">
    <location>
        <begin position="931"/>
        <end position="949"/>
    </location>
</feature>
<name>A0A348HCH9_9GAMM</name>
<feature type="transmembrane region" description="Helical" evidence="2">
    <location>
        <begin position="955"/>
        <end position="978"/>
    </location>
</feature>
<dbReference type="EMBL" id="AP018933">
    <property type="protein sequence ID" value="BBG29331.1"/>
    <property type="molecule type" value="Genomic_DNA"/>
</dbReference>
<feature type="compositionally biased region" description="Basic and acidic residues" evidence="1">
    <location>
        <begin position="731"/>
        <end position="741"/>
    </location>
</feature>
<feature type="compositionally biased region" description="Polar residues" evidence="1">
    <location>
        <begin position="743"/>
        <end position="758"/>
    </location>
</feature>
<keyword evidence="5" id="KW-1185">Reference proteome</keyword>
<dbReference type="InterPro" id="IPR048126">
    <property type="entry name" value="Toxin_VasX"/>
</dbReference>
<proteinExistence type="predicted"/>
<organism evidence="4 5">
    <name type="scientific">Zymobacter palmae</name>
    <dbReference type="NCBI Taxonomy" id="33074"/>
    <lineage>
        <taxon>Bacteria</taxon>
        <taxon>Pseudomonadati</taxon>
        <taxon>Pseudomonadota</taxon>
        <taxon>Gammaproteobacteria</taxon>
        <taxon>Oceanospirillales</taxon>
        <taxon>Halomonadaceae</taxon>
        <taxon>Zymobacter group</taxon>
        <taxon>Zymobacter</taxon>
    </lineage>
</organism>
<dbReference type="Pfam" id="PF20249">
    <property type="entry name" value="VasX_N"/>
    <property type="match status" value="1"/>
</dbReference>
<keyword evidence="2" id="KW-0472">Membrane</keyword>
<evidence type="ECO:0000259" key="3">
    <source>
        <dbReference type="Pfam" id="PF20249"/>
    </source>
</evidence>
<feature type="compositionally biased region" description="Basic and acidic residues" evidence="1">
    <location>
        <begin position="530"/>
        <end position="539"/>
    </location>
</feature>
<dbReference type="NCBIfam" id="NF041559">
    <property type="entry name" value="BTH_I2691_fam"/>
    <property type="match status" value="1"/>
</dbReference>
<dbReference type="CDD" id="cd20707">
    <property type="entry name" value="MIX_III"/>
    <property type="match status" value="1"/>
</dbReference>
<feature type="transmembrane region" description="Helical" evidence="2">
    <location>
        <begin position="898"/>
        <end position="919"/>
    </location>
</feature>
<keyword evidence="2" id="KW-0812">Transmembrane</keyword>